<feature type="compositionally biased region" description="Acidic residues" evidence="1">
    <location>
        <begin position="580"/>
        <end position="613"/>
    </location>
</feature>
<feature type="compositionally biased region" description="Polar residues" evidence="1">
    <location>
        <begin position="491"/>
        <end position="507"/>
    </location>
</feature>
<gene>
    <name evidence="2" type="ORF">APAL1065_LOCUS16156</name>
</gene>
<feature type="compositionally biased region" description="Polar residues" evidence="1">
    <location>
        <begin position="35"/>
        <end position="46"/>
    </location>
</feature>
<feature type="compositionally biased region" description="Polar residues" evidence="1">
    <location>
        <begin position="930"/>
        <end position="940"/>
    </location>
</feature>
<feature type="compositionally biased region" description="Basic and acidic residues" evidence="1">
    <location>
        <begin position="460"/>
        <end position="472"/>
    </location>
</feature>
<feature type="compositionally biased region" description="Basic residues" evidence="1">
    <location>
        <begin position="731"/>
        <end position="745"/>
    </location>
</feature>
<feature type="compositionally biased region" description="Acidic residues" evidence="1">
    <location>
        <begin position="656"/>
        <end position="665"/>
    </location>
</feature>
<feature type="compositionally biased region" description="Polar residues" evidence="1">
    <location>
        <begin position="127"/>
        <end position="137"/>
    </location>
</feature>
<feature type="compositionally biased region" description="Polar residues" evidence="1">
    <location>
        <begin position="813"/>
        <end position="825"/>
    </location>
</feature>
<feature type="compositionally biased region" description="Acidic residues" evidence="1">
    <location>
        <begin position="238"/>
        <end position="250"/>
    </location>
</feature>
<feature type="compositionally biased region" description="Basic and acidic residues" evidence="1">
    <location>
        <begin position="251"/>
        <end position="262"/>
    </location>
</feature>
<name>A0A7S2YG13_9STRA</name>
<feature type="compositionally biased region" description="Basic residues" evidence="1">
    <location>
        <begin position="961"/>
        <end position="970"/>
    </location>
</feature>
<feature type="compositionally biased region" description="Basic and acidic residues" evidence="1">
    <location>
        <begin position="169"/>
        <end position="178"/>
    </location>
</feature>
<feature type="compositionally biased region" description="Polar residues" evidence="1">
    <location>
        <begin position="563"/>
        <end position="578"/>
    </location>
</feature>
<feature type="compositionally biased region" description="Acidic residues" evidence="1">
    <location>
        <begin position="267"/>
        <end position="278"/>
    </location>
</feature>
<dbReference type="AlphaFoldDB" id="A0A7S2YG13"/>
<feature type="compositionally biased region" description="Basic and acidic residues" evidence="1">
    <location>
        <begin position="211"/>
        <end position="228"/>
    </location>
</feature>
<feature type="compositionally biased region" description="Acidic residues" evidence="1">
    <location>
        <begin position="417"/>
        <end position="427"/>
    </location>
</feature>
<feature type="compositionally biased region" description="Basic residues" evidence="1">
    <location>
        <begin position="887"/>
        <end position="902"/>
    </location>
</feature>
<dbReference type="EMBL" id="HBHT01024059">
    <property type="protein sequence ID" value="CAD9975136.1"/>
    <property type="molecule type" value="Transcribed_RNA"/>
</dbReference>
<sequence>METSDTSLKVSLEGKNEVSELPLSQKANKEDEASSQKASRIGSNEDMTALCAVADPIKESNATHPDGSERPTPSSPSAEDIAQKETGTSQSGDVVMTESVDPGYEAAEEDYHIDVSKRMSGEIPSYDSASQEETSDLAASQSAANAILLGNKIARRTFELRAEAVAARTNDEVEKLGDDYAYDATGEESQGHTEEEEERPVEVRAPPSEADTERSSGMEEMPPPKEQAETVADGYEATGEESQEQTDEEMPPPKDKAEHFVDGYDATAEENTEEEDDRQNEPRESVDNENSSVPTAQIAGASEKLEGFADGYVPTGDESQGHTEEDEERPVGALKVESKEPAQSTDQAKKADVLADGYLPTGDESQGHTEDEERHAEAMDTTEAAPAQSEEQKGNKSARHVGFAPLHKATSHLDEGYMPDEAEEHTEDDIPKFNAPKSKLDGYLGGESQTEEDEGVPEFPTDHEEEETKQQADQKPGGQMNEMSERPVLADTQSLSGMSAADEQTTGVHDGDSSDLAEDVDKETLSPIPPLPSQQGSSLQDFAMVAQQQNEQHQKSPPKKNPTPIQFRSPASRQTSAITFDDDDDDGVEEEHQEEIVEDDDDEIPDEEDDDVEAAQLFEGENSIPEKTVQEGGESMTAENERESTTFGMVELPPIPEDDMLDEDQAKETGSPVSKPIATRSARKLRARSTGDDGSVSSAASTEDLATKTTPRRQTRSMSDDEQNTSTGVGAKKKQGATSGKKREKGKNDGVSDPDVESPAPGSGRPKRKRGAQSETDDESTTRRSTRKRKNATAADESADESVRRSGRKRKSTIQSDSDDQNLTGPASGKKKSTDGSDQEATPAATRRRTRVSRGASSDIEENVAPVSTRRRAKAAASETEEPQPAAKKKSAPVKRSRKGRKKTGEDDEESVTSVASETKHRSTLAAKGSTRSHAKSQPSEAEDTHDESDVSHAESVPTRRSTRLRKKREKPLAVALAASKMMKKTGLSPSARKGGSESDED</sequence>
<reference evidence="2" key="1">
    <citation type="submission" date="2021-01" db="EMBL/GenBank/DDBJ databases">
        <authorList>
            <person name="Corre E."/>
            <person name="Pelletier E."/>
            <person name="Niang G."/>
            <person name="Scheremetjew M."/>
            <person name="Finn R."/>
            <person name="Kale V."/>
            <person name="Holt S."/>
            <person name="Cochrane G."/>
            <person name="Meng A."/>
            <person name="Brown T."/>
            <person name="Cohen L."/>
        </authorList>
    </citation>
    <scope>NUCLEOTIDE SEQUENCE</scope>
    <source>
        <strain evidence="2">CCMP125</strain>
    </source>
</reference>
<feature type="region of interest" description="Disordered" evidence="1">
    <location>
        <begin position="167"/>
        <end position="1002"/>
    </location>
</feature>
<feature type="compositionally biased region" description="Polar residues" evidence="1">
    <location>
        <begin position="533"/>
        <end position="551"/>
    </location>
</feature>
<accession>A0A7S2YG13</accession>
<evidence type="ECO:0000256" key="1">
    <source>
        <dbReference type="SAM" id="MobiDB-lite"/>
    </source>
</evidence>
<organism evidence="2">
    <name type="scientific">Entomoneis paludosa</name>
    <dbReference type="NCBI Taxonomy" id="265537"/>
    <lineage>
        <taxon>Eukaryota</taxon>
        <taxon>Sar</taxon>
        <taxon>Stramenopiles</taxon>
        <taxon>Ochrophyta</taxon>
        <taxon>Bacillariophyta</taxon>
        <taxon>Bacillariophyceae</taxon>
        <taxon>Bacillariophycidae</taxon>
        <taxon>Entomoneidaceae</taxon>
        <taxon>Entomoneis</taxon>
    </lineage>
</organism>
<feature type="region of interest" description="Disordered" evidence="1">
    <location>
        <begin position="1"/>
        <end position="137"/>
    </location>
</feature>
<evidence type="ECO:0000313" key="2">
    <source>
        <dbReference type="EMBL" id="CAD9975136.1"/>
    </source>
</evidence>
<feature type="compositionally biased region" description="Basic and acidic residues" evidence="1">
    <location>
        <begin position="365"/>
        <end position="378"/>
    </location>
</feature>
<feature type="compositionally biased region" description="Basic and acidic residues" evidence="1">
    <location>
        <begin position="109"/>
        <end position="120"/>
    </location>
</feature>
<proteinExistence type="predicted"/>
<protein>
    <submittedName>
        <fullName evidence="2">Uncharacterized protein</fullName>
    </submittedName>
</protein>